<evidence type="ECO:0000313" key="3">
    <source>
        <dbReference type="Proteomes" id="UP001497457"/>
    </source>
</evidence>
<dbReference type="PANTHER" id="PTHR32141:SF172">
    <property type="entry name" value="OS07G0286300 PROTEIN"/>
    <property type="match status" value="1"/>
</dbReference>
<protein>
    <recommendedName>
        <fullName evidence="1">F-box domain-containing protein</fullName>
    </recommendedName>
</protein>
<feature type="domain" description="F-box" evidence="1">
    <location>
        <begin position="45"/>
        <end position="81"/>
    </location>
</feature>
<dbReference type="InterPro" id="IPR053781">
    <property type="entry name" value="F-box_AtFBL13-like"/>
</dbReference>
<dbReference type="InterPro" id="IPR001810">
    <property type="entry name" value="F-box_dom"/>
</dbReference>
<dbReference type="CDD" id="cd22160">
    <property type="entry name" value="F-box_AtFBL13-like"/>
    <property type="match status" value="1"/>
</dbReference>
<evidence type="ECO:0000259" key="1">
    <source>
        <dbReference type="PROSITE" id="PS50181"/>
    </source>
</evidence>
<proteinExistence type="predicted"/>
<dbReference type="Pfam" id="PF08387">
    <property type="entry name" value="FBD"/>
    <property type="match status" value="1"/>
</dbReference>
<keyword evidence="3" id="KW-1185">Reference proteome</keyword>
<dbReference type="InterPro" id="IPR055302">
    <property type="entry name" value="F-box_dom-containing"/>
</dbReference>
<reference evidence="3" key="1">
    <citation type="submission" date="2024-06" db="EMBL/GenBank/DDBJ databases">
        <authorList>
            <person name="Ryan C."/>
        </authorList>
    </citation>
    <scope>NUCLEOTIDE SEQUENCE [LARGE SCALE GENOMIC DNA]</scope>
</reference>
<dbReference type="InterPro" id="IPR006566">
    <property type="entry name" value="FBD"/>
</dbReference>
<dbReference type="AlphaFoldDB" id="A0ABC9G806"/>
<dbReference type="Proteomes" id="UP001497457">
    <property type="component" value="Chromosome 8b"/>
</dbReference>
<reference evidence="2 3" key="2">
    <citation type="submission" date="2024-10" db="EMBL/GenBank/DDBJ databases">
        <authorList>
            <person name="Ryan C."/>
        </authorList>
    </citation>
    <scope>NUCLEOTIDE SEQUENCE [LARGE SCALE GENOMIC DNA]</scope>
</reference>
<dbReference type="InterPro" id="IPR036047">
    <property type="entry name" value="F-box-like_dom_sf"/>
</dbReference>
<gene>
    <name evidence="2" type="ORF">URODEC1_LOCUS113579</name>
</gene>
<dbReference type="PANTHER" id="PTHR32141">
    <property type="match status" value="1"/>
</dbReference>
<dbReference type="Gene3D" id="3.80.10.10">
    <property type="entry name" value="Ribonuclease Inhibitor"/>
    <property type="match status" value="1"/>
</dbReference>
<dbReference type="InterPro" id="IPR032675">
    <property type="entry name" value="LRR_dom_sf"/>
</dbReference>
<dbReference type="PROSITE" id="PS50181">
    <property type="entry name" value="FBOX"/>
    <property type="match status" value="1"/>
</dbReference>
<evidence type="ECO:0000313" key="2">
    <source>
        <dbReference type="EMBL" id="CAL5089871.1"/>
    </source>
</evidence>
<organism evidence="2 3">
    <name type="scientific">Urochloa decumbens</name>
    <dbReference type="NCBI Taxonomy" id="240449"/>
    <lineage>
        <taxon>Eukaryota</taxon>
        <taxon>Viridiplantae</taxon>
        <taxon>Streptophyta</taxon>
        <taxon>Embryophyta</taxon>
        <taxon>Tracheophyta</taxon>
        <taxon>Spermatophyta</taxon>
        <taxon>Magnoliopsida</taxon>
        <taxon>Liliopsida</taxon>
        <taxon>Poales</taxon>
        <taxon>Poaceae</taxon>
        <taxon>PACMAD clade</taxon>
        <taxon>Panicoideae</taxon>
        <taxon>Panicodae</taxon>
        <taxon>Paniceae</taxon>
        <taxon>Melinidinae</taxon>
        <taxon>Urochloa</taxon>
    </lineage>
</organism>
<accession>A0ABC9G806</accession>
<dbReference type="Gene3D" id="1.20.1280.50">
    <property type="match status" value="1"/>
</dbReference>
<dbReference type="EMBL" id="OZ075118">
    <property type="protein sequence ID" value="CAL5089871.1"/>
    <property type="molecule type" value="Genomic_DNA"/>
</dbReference>
<dbReference type="SUPFAM" id="SSF81383">
    <property type="entry name" value="F-box domain"/>
    <property type="match status" value="1"/>
</dbReference>
<dbReference type="Pfam" id="PF24758">
    <property type="entry name" value="LRR_At5g56370"/>
    <property type="match status" value="1"/>
</dbReference>
<sequence length="473" mass="53618">MAPLSTRCRTRSCRRCGSQRKWHVCTTAAAATGHHPPDMPPAADPDLISDLPDELLCAIVSFLPAKDGAHTQALSRRWRPIWPAAALDLEDERDFKAPNIYGGADLAGVITRILSAHRGRVRQLRLAGFYYTPTIIDGLFQHPALDKLEELHFRYRFVIAQRDPLPLSALRFSELRVASYGRCRFPKHLGGAVAFPKLRELTLYELTISESTLGAMISACPDLRSMFLRDSVGLDRVCVNSPTLVRLGIVSPSMEELVVVNAPSMEKLLLFDKYGGPRNVRVMFAPKLEVLGCLSNDMYNIELQSTVFKKLVAISPIEPLQAVKVFSLTAQDYKLDNVMDFLRCFPCLEKLYFMPNRSYWKDGYGQMPNGSPSIECLDRHLKEIVLIYYEGSTGGVKFAEFFAMNARVLKVIEVQLFSDYSKKWKAKQKRLLPKRKYWASQAAKLNFVHRAYFGRRVEDSTREMLSYDNPFGC</sequence>
<dbReference type="SUPFAM" id="SSF52047">
    <property type="entry name" value="RNI-like"/>
    <property type="match status" value="1"/>
</dbReference>
<dbReference type="Pfam" id="PF00646">
    <property type="entry name" value="F-box"/>
    <property type="match status" value="1"/>
</dbReference>
<dbReference type="InterPro" id="IPR055411">
    <property type="entry name" value="LRR_FXL15/At3g58940/PEG3-like"/>
</dbReference>
<name>A0ABC9G806_9POAL</name>